<protein>
    <recommendedName>
        <fullName evidence="3">DUF1993 domain-containing protein</fullName>
    </recommendedName>
</protein>
<dbReference type="Gene3D" id="1.20.120.450">
    <property type="entry name" value="dinb family like domain"/>
    <property type="match status" value="1"/>
</dbReference>
<dbReference type="HOGENOM" id="CLU_090929_1_0_1"/>
<dbReference type="EMBL" id="KN846987">
    <property type="protein sequence ID" value="KIW93547.1"/>
    <property type="molecule type" value="Genomic_DNA"/>
</dbReference>
<dbReference type="InterPro" id="IPR034660">
    <property type="entry name" value="DinB/YfiT-like"/>
</dbReference>
<evidence type="ECO:0000313" key="1">
    <source>
        <dbReference type="EMBL" id="KIW93547.1"/>
    </source>
</evidence>
<reference evidence="1" key="1">
    <citation type="submission" date="2015-01" db="EMBL/GenBank/DDBJ databases">
        <title>The Genome Sequence of Cladophialophora bantiana CBS 173.52.</title>
        <authorList>
            <consortium name="The Broad Institute Genomics Platform"/>
            <person name="Cuomo C."/>
            <person name="de Hoog S."/>
            <person name="Gorbushina A."/>
            <person name="Stielow B."/>
            <person name="Teixiera M."/>
            <person name="Abouelleil A."/>
            <person name="Chapman S.B."/>
            <person name="Priest M."/>
            <person name="Young S.K."/>
            <person name="Wortman J."/>
            <person name="Nusbaum C."/>
            <person name="Birren B."/>
        </authorList>
    </citation>
    <scope>NUCLEOTIDE SEQUENCE [LARGE SCALE GENOMIC DNA]</scope>
    <source>
        <strain evidence="1">CBS 173.52</strain>
    </source>
</reference>
<gene>
    <name evidence="1" type="ORF">Z519_06152</name>
</gene>
<dbReference type="SUPFAM" id="SSF109854">
    <property type="entry name" value="DinB/YfiT-like putative metalloenzymes"/>
    <property type="match status" value="1"/>
</dbReference>
<sequence>MAPLNLYDTAIVPIIITLRNLSGVLKKGEAFADAKGIPHSELIEARIAPDMAPLPFQVQTASNTAKFLAVRVAGVENVPWEDNEKTFEELQARITKTIDFLEAVKREDFDGKDANHEIAFHGVKLTGLEYVNRFALSNFYFHAVTVYDILRMKGVDIGKKDWLGRN</sequence>
<dbReference type="InterPro" id="IPR018531">
    <property type="entry name" value="DUF1993"/>
</dbReference>
<accession>A0A0D2G4K5</accession>
<dbReference type="Pfam" id="PF09351">
    <property type="entry name" value="DUF1993"/>
    <property type="match status" value="1"/>
</dbReference>
<organism evidence="1 2">
    <name type="scientific">Cladophialophora bantiana (strain ATCC 10958 / CBS 173.52 / CDC B-1940 / NIH 8579)</name>
    <name type="common">Xylohypha bantiana</name>
    <dbReference type="NCBI Taxonomy" id="1442370"/>
    <lineage>
        <taxon>Eukaryota</taxon>
        <taxon>Fungi</taxon>
        <taxon>Dikarya</taxon>
        <taxon>Ascomycota</taxon>
        <taxon>Pezizomycotina</taxon>
        <taxon>Eurotiomycetes</taxon>
        <taxon>Chaetothyriomycetidae</taxon>
        <taxon>Chaetothyriales</taxon>
        <taxon>Herpotrichiellaceae</taxon>
        <taxon>Cladophialophora</taxon>
    </lineage>
</organism>
<name>A0A0D2G4K5_CLAB1</name>
<dbReference type="OrthoDB" id="3724345at2759"/>
<keyword evidence="2" id="KW-1185">Reference proteome</keyword>
<dbReference type="PANTHER" id="PTHR36922">
    <property type="entry name" value="BLL2446 PROTEIN"/>
    <property type="match status" value="1"/>
</dbReference>
<proteinExistence type="predicted"/>
<evidence type="ECO:0000313" key="2">
    <source>
        <dbReference type="Proteomes" id="UP000053789"/>
    </source>
</evidence>
<dbReference type="PANTHER" id="PTHR36922:SF1">
    <property type="entry name" value="DUF1993 DOMAIN-CONTAINING PROTEIN"/>
    <property type="match status" value="1"/>
</dbReference>
<evidence type="ECO:0008006" key="3">
    <source>
        <dbReference type="Google" id="ProtNLM"/>
    </source>
</evidence>
<dbReference type="RefSeq" id="XP_016620216.1">
    <property type="nucleotide sequence ID" value="XM_016763892.1"/>
</dbReference>
<dbReference type="Proteomes" id="UP000053789">
    <property type="component" value="Unassembled WGS sequence"/>
</dbReference>
<dbReference type="AlphaFoldDB" id="A0A0D2G4K5"/>
<dbReference type="GeneID" id="27699080"/>